<dbReference type="Proteomes" id="UP000334380">
    <property type="component" value="Unassembled WGS sequence"/>
</dbReference>
<accession>A0A5E4W5V6</accession>
<sequence length="44" mass="5007">MIRLGSTSRLTGEDYVCSSLRILFTHSFTVPRDVSMKTSVNERD</sequence>
<evidence type="ECO:0000313" key="2">
    <source>
        <dbReference type="Proteomes" id="UP000334380"/>
    </source>
</evidence>
<gene>
    <name evidence="1" type="ORF">PTE31013_03108</name>
</gene>
<protein>
    <submittedName>
        <fullName evidence="1">Uncharacterized protein</fullName>
    </submittedName>
</protein>
<keyword evidence="2" id="KW-1185">Reference proteome</keyword>
<organism evidence="1 2">
    <name type="scientific">Pandoraea terrigena</name>
    <dbReference type="NCBI Taxonomy" id="2508292"/>
    <lineage>
        <taxon>Bacteria</taxon>
        <taxon>Pseudomonadati</taxon>
        <taxon>Pseudomonadota</taxon>
        <taxon>Betaproteobacteria</taxon>
        <taxon>Burkholderiales</taxon>
        <taxon>Burkholderiaceae</taxon>
        <taxon>Pandoraea</taxon>
    </lineage>
</organism>
<evidence type="ECO:0000313" key="1">
    <source>
        <dbReference type="EMBL" id="VVE20018.1"/>
    </source>
</evidence>
<dbReference type="AlphaFoldDB" id="A0A5E4W5V6"/>
<dbReference type="EMBL" id="CABPRU010000007">
    <property type="protein sequence ID" value="VVE20018.1"/>
    <property type="molecule type" value="Genomic_DNA"/>
</dbReference>
<proteinExistence type="predicted"/>
<reference evidence="1 2" key="1">
    <citation type="submission" date="2019-08" db="EMBL/GenBank/DDBJ databases">
        <authorList>
            <person name="Peeters C."/>
        </authorList>
    </citation>
    <scope>NUCLEOTIDE SEQUENCE [LARGE SCALE GENOMIC DNA]</scope>
    <source>
        <strain evidence="1 2">LMG 31013</strain>
    </source>
</reference>
<name>A0A5E4W5V6_9BURK</name>